<feature type="compositionally biased region" description="Acidic residues" evidence="1">
    <location>
        <begin position="6706"/>
        <end position="6723"/>
    </location>
</feature>
<feature type="compositionally biased region" description="Basic and acidic residues" evidence="1">
    <location>
        <begin position="1360"/>
        <end position="1382"/>
    </location>
</feature>
<feature type="compositionally biased region" description="Low complexity" evidence="1">
    <location>
        <begin position="4943"/>
        <end position="4964"/>
    </location>
</feature>
<organism evidence="4 5">
    <name type="scientific">Streptomyces ossamyceticus</name>
    <dbReference type="NCBI Taxonomy" id="249581"/>
    <lineage>
        <taxon>Bacteria</taxon>
        <taxon>Bacillati</taxon>
        <taxon>Actinomycetota</taxon>
        <taxon>Actinomycetes</taxon>
        <taxon>Kitasatosporales</taxon>
        <taxon>Streptomycetaceae</taxon>
        <taxon>Streptomyces</taxon>
    </lineage>
</organism>
<feature type="compositionally biased region" description="Basic and acidic residues" evidence="1">
    <location>
        <begin position="5016"/>
        <end position="5037"/>
    </location>
</feature>
<feature type="domain" description="Pierisin-like" evidence="3">
    <location>
        <begin position="2815"/>
        <end position="2933"/>
    </location>
</feature>
<feature type="domain" description="Pierisin-like" evidence="3">
    <location>
        <begin position="4546"/>
        <end position="4660"/>
    </location>
</feature>
<proteinExistence type="predicted"/>
<feature type="region of interest" description="Disordered" evidence="1">
    <location>
        <begin position="5837"/>
        <end position="5857"/>
    </location>
</feature>
<feature type="domain" description="Pierisin-like" evidence="3">
    <location>
        <begin position="4388"/>
        <end position="4507"/>
    </location>
</feature>
<feature type="compositionally biased region" description="Low complexity" evidence="1">
    <location>
        <begin position="4866"/>
        <end position="4876"/>
    </location>
</feature>
<dbReference type="InterPro" id="IPR054695">
    <property type="entry name" value="Pierisin-like_dom"/>
</dbReference>
<feature type="region of interest" description="Disordered" evidence="1">
    <location>
        <begin position="645"/>
        <end position="730"/>
    </location>
</feature>
<dbReference type="Gene3D" id="3.90.210.10">
    <property type="entry name" value="Heat-Labile Enterotoxin, subunit A"/>
    <property type="match status" value="5"/>
</dbReference>
<feature type="compositionally biased region" description="Low complexity" evidence="1">
    <location>
        <begin position="2629"/>
        <end position="2638"/>
    </location>
</feature>
<protein>
    <submittedName>
        <fullName evidence="4">EndoU domain-containing protein</fullName>
    </submittedName>
</protein>
<feature type="compositionally biased region" description="Basic and acidic residues" evidence="1">
    <location>
        <begin position="4988"/>
        <end position="5006"/>
    </location>
</feature>
<feature type="compositionally biased region" description="Polar residues" evidence="1">
    <location>
        <begin position="5728"/>
        <end position="5737"/>
    </location>
</feature>
<feature type="compositionally biased region" description="Low complexity" evidence="1">
    <location>
        <begin position="561"/>
        <end position="580"/>
    </location>
</feature>
<feature type="region of interest" description="Disordered" evidence="1">
    <location>
        <begin position="1049"/>
        <end position="1130"/>
    </location>
</feature>
<dbReference type="RefSeq" id="WP_355392398.1">
    <property type="nucleotide sequence ID" value="NZ_JBEXPZ010000004.1"/>
</dbReference>
<feature type="region of interest" description="Disordered" evidence="1">
    <location>
        <begin position="7386"/>
        <end position="7407"/>
    </location>
</feature>
<feature type="region of interest" description="Disordered" evidence="1">
    <location>
        <begin position="5717"/>
        <end position="5737"/>
    </location>
</feature>
<feature type="compositionally biased region" description="Low complexity" evidence="1">
    <location>
        <begin position="7050"/>
        <end position="7065"/>
    </location>
</feature>
<dbReference type="Pfam" id="PF22596">
    <property type="entry name" value="Scabin-like"/>
    <property type="match status" value="4"/>
</dbReference>
<feature type="region of interest" description="Disordered" evidence="1">
    <location>
        <begin position="7026"/>
        <end position="7073"/>
    </location>
</feature>
<dbReference type="SUPFAM" id="SSF55486">
    <property type="entry name" value="Metalloproteases ('zincins'), catalytic domain"/>
    <property type="match status" value="1"/>
</dbReference>
<reference evidence="4 5" key="1">
    <citation type="submission" date="2024-06" db="EMBL/GenBank/DDBJ databases">
        <title>The Natural Products Discovery Center: Release of the First 8490 Sequenced Strains for Exploring Actinobacteria Biosynthetic Diversity.</title>
        <authorList>
            <person name="Kalkreuter E."/>
            <person name="Kautsar S.A."/>
            <person name="Yang D."/>
            <person name="Bader C.D."/>
            <person name="Teijaro C.N."/>
            <person name="Fluegel L."/>
            <person name="Davis C.M."/>
            <person name="Simpson J.R."/>
            <person name="Lauterbach L."/>
            <person name="Steele A.D."/>
            <person name="Gui C."/>
            <person name="Meng S."/>
            <person name="Li G."/>
            <person name="Viehrig K."/>
            <person name="Ye F."/>
            <person name="Su P."/>
            <person name="Kiefer A.F."/>
            <person name="Nichols A."/>
            <person name="Cepeda A.J."/>
            <person name="Yan W."/>
            <person name="Fan B."/>
            <person name="Jiang Y."/>
            <person name="Adhikari A."/>
            <person name="Zheng C.-J."/>
            <person name="Schuster L."/>
            <person name="Cowan T.M."/>
            <person name="Smanski M.J."/>
            <person name="Chevrette M.G."/>
            <person name="De Carvalho L.P.S."/>
            <person name="Shen B."/>
        </authorList>
    </citation>
    <scope>NUCLEOTIDE SEQUENCE [LARGE SCALE GENOMIC DNA]</scope>
    <source>
        <strain evidence="4 5">NPDC006434</strain>
    </source>
</reference>
<evidence type="ECO:0000256" key="1">
    <source>
        <dbReference type="SAM" id="MobiDB-lite"/>
    </source>
</evidence>
<gene>
    <name evidence="4" type="ORF">ABZZ21_04655</name>
</gene>
<feature type="region of interest" description="Disordered" evidence="1">
    <location>
        <begin position="1904"/>
        <end position="2004"/>
    </location>
</feature>
<feature type="region of interest" description="Disordered" evidence="1">
    <location>
        <begin position="6702"/>
        <end position="6723"/>
    </location>
</feature>
<feature type="domain" description="Bacterial EndoU nuclease" evidence="2">
    <location>
        <begin position="1594"/>
        <end position="1722"/>
    </location>
</feature>
<feature type="region of interest" description="Disordered" evidence="1">
    <location>
        <begin position="2752"/>
        <end position="2790"/>
    </location>
</feature>
<feature type="region of interest" description="Disordered" evidence="1">
    <location>
        <begin position="7476"/>
        <end position="7518"/>
    </location>
</feature>
<accession>A0ABV2UQQ4</accession>
<feature type="region of interest" description="Disordered" evidence="1">
    <location>
        <begin position="3172"/>
        <end position="3379"/>
    </location>
</feature>
<feature type="region of interest" description="Disordered" evidence="1">
    <location>
        <begin position="6796"/>
        <end position="6816"/>
    </location>
</feature>
<dbReference type="SUPFAM" id="SSF56399">
    <property type="entry name" value="ADP-ribosylation"/>
    <property type="match status" value="5"/>
</dbReference>
<feature type="region of interest" description="Disordered" evidence="1">
    <location>
        <begin position="1643"/>
        <end position="1664"/>
    </location>
</feature>
<feature type="region of interest" description="Disordered" evidence="1">
    <location>
        <begin position="4723"/>
        <end position="4749"/>
    </location>
</feature>
<feature type="domain" description="Pierisin-like" evidence="3">
    <location>
        <begin position="3879"/>
        <end position="3991"/>
    </location>
</feature>
<feature type="region of interest" description="Disordered" evidence="1">
    <location>
        <begin position="2624"/>
        <end position="2673"/>
    </location>
</feature>
<feature type="region of interest" description="Disordered" evidence="1">
    <location>
        <begin position="1360"/>
        <end position="1478"/>
    </location>
</feature>
<dbReference type="EMBL" id="JBEXPZ010000004">
    <property type="protein sequence ID" value="MET9843867.1"/>
    <property type="molecule type" value="Genomic_DNA"/>
</dbReference>
<feature type="compositionally biased region" description="Polar residues" evidence="1">
    <location>
        <begin position="3256"/>
        <end position="3265"/>
    </location>
</feature>
<feature type="region of interest" description="Disordered" evidence="1">
    <location>
        <begin position="561"/>
        <end position="588"/>
    </location>
</feature>
<comment type="caution">
    <text evidence="4">The sequence shown here is derived from an EMBL/GenBank/DDBJ whole genome shotgun (WGS) entry which is preliminary data.</text>
</comment>
<dbReference type="InterPro" id="IPR029501">
    <property type="entry name" value="EndoU_bac"/>
</dbReference>
<feature type="region of interest" description="Disordered" evidence="1">
    <location>
        <begin position="7198"/>
        <end position="7246"/>
    </location>
</feature>
<sequence length="7609" mass="817948">MVDLLQEPGRTGLPSAEEVDAEVRSSWSPLQTKTARLLERLKSRKVVARILEASVPTVSHYRFGDVTNPPKATVDRIDAALALLEERGPDGTVTRDDVTARVTPYDAPGKLDELQRLLGSWRAVARELGTSIAPILHVRRHNNPSADFADRLDAALSMYRELGLADGITVSQASVRYLVNRLGSDEAVAVILKDRVEFVRAYPRGMVVPLRVVERIKAAVALLQEPGRTGLPSAEEVDAEVRSRWSSLQSKTARLLEMPGSSYEAVADILGVEVLEVRSYRFGDVTTSPSETADRFDAALALLDERGPDGTVTRDDVTARVTPYDACGKLDFLEKWWGSTRAVARSLDGASDYVAELMSGMRAPSMLYRDRIDAVYESMCDRLRALGVDFGDSAEQPDQLTGNEPDFFLDAQPTDGAQLEEEGERAVRSGPEGAGDMAIDVAPAVDYTMVHGGDSGLPASRENEQADEAGGELLASGEVSTDRWIPFGTGEGTPEAFTFTPVPPGTRTVTRMVDGALVESDAPWQVGRAGHEPDADDEEPLDLSHLDQWLVQWGEADDLLAEQPPGDAAQDPAAAAEIGGTPSTPVVETRYGDEEDLLTEDASPMPFDVMDDYSRMPYEEEAPDTDDRAPERLSMEAGASVATAITEAGPGTEPAVDRRTAGSPAGSADERDEGDAAAQGDRRDGAAARDAVLAGQDGEHAVTGSGPSGEPGGLLAELSPDETADGAPQQDTTALLQLLYSKELKNHRGWSRALEAMATALSADAVVVDPATVDDWRNGWSSPDQAMRERIAAYAARAVPEELHTYRTTLSCLTDLAGALKTKTNLARRLGVNLKTVSLWLNGSLVPDPSSIRKINELYHRHFPVHEPDADDEEPPALPRLDQRLEQPGTAGVLAGGLTSDGARRQDTTASSSSILKLLCAREWTNRRSTSVAHGAVAAALSGYAVVVSPAMLDDWLAGRSVPPWPMRERIAAYAARVIPEELRTLSRLTDLAGVLKTKTELARRLGVSPRKVSLWLNGQVPNPSSTGKINELYHRVFPAHQASEAGAMTETGHDTAPAGQGSARPAPRSAPSSPSASSAQTPAGSGGPADTADATGTAQAGEDTAGQEAAAEETETPRERSLRAMGPAGDWVLRREAAGAREVERLEVQPAETSPDGKALRPWVGALDGALDIRRFEARRYRLPSGEFATSAVVRVHLMKSFGGSSFASDEQLERLRESARAGVDAMWNTGHRLPDGDVFRLDLEFVTDPDTAHHTVTVYGHLERANHLEWGTNTRPNTIAHEVGHLLGLEDEYRERDEYGRRAVYLDGTLMGASHIDPTGRFLVDTDLMSEARHSGRGTQRIPPRHLRQLGAGIEQARKLSARDKASLEATLRDWETRGEENEENGEESRTEEGTAPNRADQDRDLFRPASPPARARFSPDVLRAVLHGESRPGRGGRLAPGAGSSRPRPLVLDGTTRPNGTYRAEYPEDGSSGAEDRWLPGAGDLAGIHPQRGLMMFPAHWTEEDAVYGAEQAYLHALREGAVRPAPGRGATQVWTGEYAGVRIEGEVVGGVFTGFRPSDDQPGTPAPAYAPPVPLGTPQSGPRFGQRVEDLVRYGDRRTLGGAHHAPKVDEMRYGLVIRPGQENDNGTYQAEVRFLDPSVSPHDAEGAADPSNWRPHRDGDQHVMFPAAWAPHAVLDAVSAAHDAAVARGMSRPVDDRGTYHWVGTAQGVRVEGLVRDDRHLVFRPTAVQPYPRWPGRAPVGEALDSASVSGAGRSLPLDVRHVLFDNGQQGVELVIRFHLAAAPGTDTAQLESQLDGLLRSTASGTARAWRRSGSDGPLLRLELVRVDSAEEAHHSLQVGPENVDGFPQQLMELVPAPADLRQLGVDLLDDGAPSADRWRLPADTDATAAELGQEELRHALDVADPFGRPTTLREPDPTERGDWPSPPVREDESVSEPGWPGSDTAQGWPGFDTEPGWPGLDTSRPSDDSPRGGEGTPGFNAGGIWRSGARSAPVEGVPTTAQTALSQLQDLVSTLGSGAAVARELRFNQSTVNAWLQGRPLSADAAGRIAELHGRLASGDVRSPETAASVSDILESLYVKERENHADDESALRAVADALSGGTVEVDRDDVYDWMSGRRGVDPAMRERIAEHAALVHPDGLPTAPADTPALHTLETRYLVNRLGPETTAVLLGVPPQVLESLRAGTFSPTLEVAERITATVDLLLTQNTTPTFDDVTNHVRRRRTWLQNAIADLTSHLKTQTAVASVLGCGRKAVGGYRWGGHESRVPKRTADRIRAALALLAEHRPVTAVAVTERVTPDDTATKLQALRKVAGSDRDLARELQVPHATLRYQPKGGQFSRELAERVDALFAQCEPLGIDVLGTATAGADGNAPTTLVQARMRLVLNRLGPQEDEAGQVRAAAEVLNITETPDLVRAYLTGTDTPHAGTVGQRLKAAADLLLERPVGPVTAEEVTARVSRERGSWQTKMQTLQDGLGSDENVAAVLRITREAVLDHRLGGVRTPLRETADRIDVALALLDEHGPDGVTADAVARGVTPYDARPKVRLLVQWHGTAEAARKLEVKERTVRLLRIFPETEMLTVDTADLIDTAYDSLVIRLRALGIDPAEAPVQLTGNELTDLFPTPATASPTTPDAPTPTTPAAHQDHNSTPDTPAYPFTRDETDIPTPHFMEDHLREALTEDFPGDVSMEDDFPDVSMEEDAPTREEARWASGSEPEDQDHAGPTGLLPGDLDILATLLDVDRPAGAGPTAMDLSDDDDFSGGSAMEVDSEPGGREAAWDTDPDVSPAVNYAMVPDPRDLVVEAAGERLFRFSGKEPEQVFRNGFVADSSEAGPTLMNYAQVNGPAPFVSTTRNIDLWFNNRAYRYEIDSSRNPDPVGIDLNATLEKERLRGYLASHMVSPFPDEEEVTFTNALAPTAIVSVYDRMQGRTGFWNAATNTVEWLPGDRHSPIPVDLSLLDPDDRSYVVSSAIGERLWRFSDESEDPELVLREGFRAVGSGEVPRLVDWVEGDRSTHFVLTTREYAPRRDAWRYRYQIDPTYNSAPVGVDVAATLRRQQQAGDVPAGWTHPGRADEVVFPGSIDAAAVLSVYDTAENRVGRLNPETDIVEWTDGQNQQVETGRIRQLLDDLMGSLQALWEMVRTRGAAALRWFGEMLAAVRDRLRGLTRPDDAPAGPVTADPAVLSAPADVSSPGPSPRAQGDPAVLSAPADVSSPAVSPPAQGDQVGLTDEGDMPSPAAALPPAPAAASPHQSATGSETSAGGDAPPASRPAQGDPTALPEGPRPEAGSRVADTAVPGRPVTTGSAHGATGAVDPDTAPAVDLRTAGDDTRPTVGEGGENGDTAVPEEERGDGSAAADAVPDGLESATAAEPPADLTRARTKFEQQVGAHHHADPAALTAARSAVVRLREVLHAAYPPPGHSAEVVDGSFFTTDPTSAGQTALDPDLTSTEALDRLLTDGSVRELMTAFFNAAGKKALYEGNTDVPSLTSVLRSVLDPGDGATAGTGMRLAGQLDLNRPALETYARFLHGGARDGLQKEIDADPELRGQAHLFSVSDPFALGSLAAHSTTGAVKDPWEIVRSQLSRVPRPVGERETGPWKKVPRDYTYLGARLTDGERAFLSRHEQSLSLLGYEYQEIPPDTLTFDRSGNPDVTEILSRPNVSAVRVRWAPAPTDHEPGVHPEQSRPTVERVFAVVRTPVTVEPRAGDLRHPDEQGPELPLSWVEGIAYWTLDERSPWYRRWHAGQGMPLVAGVSGTTLRMLRAFQWLNVRDTSAVDFRKALMGWMLPGQDHSLFEIVRASHLAEVSSPEEEAALNEGVTGLYTIPGVVPAGLTPPGPQTAAGPADAPPAVNMDMLHPLDRPHLSTVVGKQVWRFSGEDPETVFRNGFHSDGPDEHLPLYMWAMTTTARAPFVSTTRNFGLWFRNKRYRYEIDSARNSDPVGINLDMTILRQEARGVLPRGWRNTYAEQEITFTGSLDPEAVVSVYDSVLDRTGVLNTETGQVDWAEGQLQAPRRARPEPRDGAPGRQPAGGNQAGRADREGAAETETPGSAGTREAAETAGTDSPLTLLASGEVRSDRWIPFGGEGTPEAFVFTPAPPGTRTLTRLVDGKPVEFDAPWLVNRPKASGERTQVGYSWAHYRGATRAHDTIHLTRRIHLVPKDGVSEAEVAELRKRLVLGLDRLVNQRDYRLPALQPDQVTGPSLPGPLLRVEARFVDSKKQADSVVTVRGGLPPSDRSMVQNAWYAGVHPAAYVHEIVHGLGVIDDDADPRVLLTPGGRSEQTVAEGESSLMGPFTDPHQNFVLTTDHLRQIADVLTPYLHHTTTAPAVVPATATVTDTEPASALRTDSSTPAEADTAPAVDLTRVPPNERDHLVVVREERVWRFSNTPPGEVFQAGFTADSPDSVVELWEWADDNPDAAPFVSTTRDPELWYLQKRYRYEISPLLDPLDTEGIDVDATLDRLLEQGLITTESPFPIEQEIAFTGSIHPAAIVSVYDRQEERTGFRRPDGRGFSWVPGNLAQVHPDDRPHVVAPAEDQPFYRFSDAEPADVFAEGFEPEAPNSFVRLRDWVEAGGLPGPYVATTRNSRLPRAGRYRYQVDAARNAYPAGVDVAATMEQARRAGLLPANWTHPRPGDQEALFIGRVNPEAVTSVYDRVSHRTGTLNEATGAVDWVDGAFAPDDVAMLSSLLEMDANQAMGDTDGDRGAAAPDDFAMLSSEEARRASGSEPEDQDDAGPTGLLPGDLDIFSTLLDVDRPAGAGPTAMDLSDDDDFSGGSAMEVDSEPGGREAAWDTDPDVSPAVTYSNVVPGVSGPSADGTRHDDGVQLSPVRVPTHPQAEERPGAGDVTGEPEPAGQDDEVPAVGGPRAASPAVPPAPSGRTEAVPAESSSHGTDAADGRRSPGVGRALSAPFSSSDEAGAAQEREPAAVQQPRPATEPPVAAGESGAAADASQAPSAEVVSPVLGSAVASFAGTTGDGPARPGEADERSAGQPEEQDHAASEEGAEAAPEVDERRDTSLRIESQLDSHRPPRIDLSMPAPSPQAGPVLFDDDSRLPEHFGFSQYTLRGVDSVVQAITDRLGAGRSDSTPGLDEAMEGLRRALGATAHVFDGDGYESPAFGHGLDQVLRVTTRPYGNWERFADVQADPAVRQAEQASRVTTGTTKKVSSSTGLSAGVALWPGAWAVSARVGAAAGVTRAQQYVMGDRSTARLEQYSKDGSHLHLDDVWYEVSVSGPPRLGSAGRGRDSGVPGEDTFGFAVRHGLAVRLPDSATAPGEPGRVPSRIELGPQSDYRLVHTEGYGPVKRLRDLILEKLELDGARNKAARERIAQFFSSENFHGLADRLARGPVTTGLLSADDGSPLGAVIVERAVPGEAEWLTESKAVELRSTIQQTVTNERVASRTSSRELSAGVGKFFDLGNPAWGPVVAGIGGSLSRSTTQGTVFGGSGSRKTVGRVKKAPTALYRVVKTVTVRLPGVREPVTVETWSLDRMTHTEARRLAGWDDGTTLRARNAVEPFAPLYLTPDRPAMLGMSRVETLTHAGGNLTGPDGRRGLLETFTDRVIDEAAARHPDLFVPLGDSGTPNSRRRRDMLHYNLALQNTLTVMNVLSYHSVAGSLEALTTTGITIDLMARPTGLLRPHLSLHISGVLTGRRYEGTQNDFTVRAAAPGTTRLDGSHGVTRAIGAGIDASLRVDPAEGSRHTVTVSAGPRWERAEGRGGDHGSSVSHETLAEGSTSSHLFGYDLELTARIDGFSRYRSGARAASLGVLGMPSFLRQEGDTALASMRGRVLLSVPDEHIPATDPHADGAGSPRSVVAPLDMTEARALVTGEPHARGDLLTAPESHGQDVSGDEGPWQNVFGSHPYQTLSIGAHPELNSAAEELMAELSGGSWRFTRTGALPHDFLMRHFQPQYLAAGFDQASASAGSRLLLRAQGGLRDLDGTVVHRIRVLDLVVVSKPVTIATEHSLAMDLQAAGSASTTRSSAWSLGVTAAHALTGRDGTVLTTAYGLSYGRAGSLTTATAVSRTVTFEVGHGDDRHHVLVAGDTRHELAGSLRPGGALGPLLSSWNRNSFAGRRLTFTNDWLGHLPEKAAHELGFIQDGLGRVPRYTARPWTLPKWLHDHPFGSYAAGELDTGNVLTAFMQELQNRGVAVDETGLERLRDMVSPRALRALREHMTSTGAAARTRLSHRNLAGIRIGGGFGSLRVELIAGESTFDRLDHGLVVWDARVATMSETEQRSAETSRGAGWSITQGVGTISSAASPHPGDLTAVRAGLSGRLGTADQLSSSRSRTQQRMQMFYTVGPHAEYLTGYELRLTLDRGNGETVTHQGPVGLLREQMPLSLTVPEARSVTEGDPLGTPTLDTTARSVRLRARGELSQQDIDDWRSVARPDGTRAPFEPPAQGFQVRRVSGLRNLREAGELAVAAAYGTRVDATPDRARELTGRALDAALEKARDSALTRPGTVSGLALDEAISDAALAPFFAESGARDGYRVLGLDDDTSVNWSHGQYRLYSKPDLSRATLLTVFPDSAMITMEGDAASAGTALSHSASQGVSATLQPVLSAGQAGSALPAVSGTAASGEADRHAVSARQSAATSTERGGRHFLFAVPTAWLGIAEVQRWLAFGRVRPLPQGVHADTVLEVLVSEDVARDLGLVDDGNFPPVVQDAWTQVTEAGDAWARADRAYWQQRRELAELRENTQEPEDTSEPENNPEPDNSELLETLRRRAEDAVGEYHRVRAEADRLTRWHRLPAEAHRPGEPETRAGLTEPPAVVFTAADRDPDPERPVYVVQEGAPGDPELLISPESPQGRRSYTLYDVPEDGDGFYHALAEGLHHADPERLRARVDMTDRQELVGGLRRLLADELHHHADLLAVTSPDTGDTFSADELEAGGITSTGTVRISNLKPGTMPLNRSERRELADSGHIPLHAVLPEKQREGLAREQLLRGGDAPKRAGWDHGAADLLPVLAARAFGVRVTVVGADGRFQDFSPSLSEAADPAEDQLPHVVMQLKDQHYRPALPSADARREPPLPAPAEAAQDRETPAARPARPAYTTAPWAAGSGPWRPAFTPGRTPTLTGPDGTVHTLVEPAGDGNGFWSAVVAGLPDVTREERALLTAQPHTTRPEDATSATAEGGVWDEATEQAAARHAADVLRADVTVVAEDGTARTRATGDQPDGRKVILYRRGREYLLARPDRTSGDATDDRPAGTNAAGPSEDSTAAPRTARDSGSEGPGAVVTPEMAERQYGIPVKNFNKFRQFAWERGLVIDVRPTNPAAPHWLARGALPKPLKIKAKTINEVDVRLGARLQDVGLVGYFEPHLPERPSDMDDESWDRVKERYDQRLDEFADLAPTMARLKDEGTFAVKDGLVYRRDGAGVERPITGDHDTFDLSTPGGSKLTPRSYDRVVGEMRANDMGVEHGPHMYWAEPRSPFSEKVFQKILHSHQPGGEPLLRFRPDDVNTRLVWADPSQISLPRSRRQAPDTGQSERPTNDVPGAVDGSAERSSTEQSAAVQDVGAEFRALLDSRDVLDTHVRRDDVEGLGYSRSATATWELAPDTEVPLRDLALTSADLANLLRKRPELFPEAVREDFARLTAQKKDGRLP</sequence>
<feature type="compositionally biased region" description="Basic and acidic residues" evidence="1">
    <location>
        <begin position="7198"/>
        <end position="7212"/>
    </location>
</feature>
<feature type="region of interest" description="Disordered" evidence="1">
    <location>
        <begin position="4764"/>
        <end position="5056"/>
    </location>
</feature>
<feature type="compositionally biased region" description="Low complexity" evidence="1">
    <location>
        <begin position="1061"/>
        <end position="1110"/>
    </location>
</feature>
<dbReference type="Proteomes" id="UP001550210">
    <property type="component" value="Unassembled WGS sequence"/>
</dbReference>
<dbReference type="Pfam" id="PF14436">
    <property type="entry name" value="EndoU_bacteria"/>
    <property type="match status" value="1"/>
</dbReference>
<feature type="compositionally biased region" description="Acidic residues" evidence="1">
    <location>
        <begin position="2694"/>
        <end position="2707"/>
    </location>
</feature>
<evidence type="ECO:0000259" key="2">
    <source>
        <dbReference type="Pfam" id="PF14436"/>
    </source>
</evidence>
<evidence type="ECO:0000313" key="4">
    <source>
        <dbReference type="EMBL" id="MET9843867.1"/>
    </source>
</evidence>
<name>A0ABV2UQQ4_9ACTN</name>
<feature type="compositionally biased region" description="Low complexity" evidence="1">
    <location>
        <begin position="3208"/>
        <end position="3226"/>
    </location>
</feature>
<evidence type="ECO:0000259" key="3">
    <source>
        <dbReference type="Pfam" id="PF22596"/>
    </source>
</evidence>
<keyword evidence="5" id="KW-1185">Reference proteome</keyword>
<evidence type="ECO:0000313" key="5">
    <source>
        <dbReference type="Proteomes" id="UP001550210"/>
    </source>
</evidence>
<feature type="region of interest" description="Disordered" evidence="1">
    <location>
        <begin position="2687"/>
        <end position="2735"/>
    </location>
</feature>
<feature type="region of interest" description="Disordered" evidence="1">
    <location>
        <begin position="4006"/>
        <end position="4071"/>
    </location>
</feature>
<feature type="compositionally biased region" description="Basic and acidic residues" evidence="1">
    <location>
        <begin position="1917"/>
        <end position="1938"/>
    </location>
</feature>
<feature type="compositionally biased region" description="Low complexity" evidence="1">
    <location>
        <begin position="4057"/>
        <end position="4068"/>
    </location>
</feature>